<organism evidence="2 3">
    <name type="scientific">Rattus norvegicus</name>
    <name type="common">Rat</name>
    <dbReference type="NCBI Taxonomy" id="10116"/>
    <lineage>
        <taxon>Eukaryota</taxon>
        <taxon>Metazoa</taxon>
        <taxon>Chordata</taxon>
        <taxon>Craniata</taxon>
        <taxon>Vertebrata</taxon>
        <taxon>Euteleostomi</taxon>
        <taxon>Mammalia</taxon>
        <taxon>Eutheria</taxon>
        <taxon>Euarchontoglires</taxon>
        <taxon>Glires</taxon>
        <taxon>Rodentia</taxon>
        <taxon>Myomorpha</taxon>
        <taxon>Muroidea</taxon>
        <taxon>Muridae</taxon>
        <taxon>Murinae</taxon>
        <taxon>Rattus</taxon>
    </lineage>
</organism>
<evidence type="ECO:0000313" key="3">
    <source>
        <dbReference type="Proteomes" id="UP000234681"/>
    </source>
</evidence>
<gene>
    <name evidence="2" type="ORF">rCG_51019</name>
</gene>
<dbReference type="EMBL" id="CH474048">
    <property type="protein sequence ID" value="EDL75717.1"/>
    <property type="molecule type" value="Genomic_DNA"/>
</dbReference>
<evidence type="ECO:0000313" key="2">
    <source>
        <dbReference type="EMBL" id="EDL75717.1"/>
    </source>
</evidence>
<sequence>MAKQGILFLFFKLLHPGLNGVCGHLIPTRICSRCSVKRSTSFTSGVEKQVTGWVSLCACL</sequence>
<name>A6KGE9_RAT</name>
<keyword evidence="1" id="KW-0732">Signal</keyword>
<dbReference type="Proteomes" id="UP000234681">
    <property type="component" value="Chromosome 2"/>
</dbReference>
<proteinExistence type="predicted"/>
<accession>A6KGE9</accession>
<reference evidence="2 3" key="1">
    <citation type="submission" date="2005-09" db="EMBL/GenBank/DDBJ databases">
        <authorList>
            <person name="Mural R.J."/>
            <person name="Li P.W."/>
            <person name="Adams M.D."/>
            <person name="Amanatides P.G."/>
            <person name="Baden-Tillson H."/>
            <person name="Barnstead M."/>
            <person name="Chin S.H."/>
            <person name="Dew I."/>
            <person name="Evans C.A."/>
            <person name="Ferriera S."/>
            <person name="Flanigan M."/>
            <person name="Fosler C."/>
            <person name="Glodek A."/>
            <person name="Gu Z."/>
            <person name="Holt R.A."/>
            <person name="Jennings D."/>
            <person name="Kraft C.L."/>
            <person name="Lu F."/>
            <person name="Nguyen T."/>
            <person name="Nusskern D.R."/>
            <person name="Pfannkoch C.M."/>
            <person name="Sitter C."/>
            <person name="Sutton G.G."/>
            <person name="Venter J.C."/>
            <person name="Wang Z."/>
            <person name="Woodage T."/>
            <person name="Zheng X.H."/>
            <person name="Zhong F."/>
        </authorList>
    </citation>
    <scope>NUCLEOTIDE SEQUENCE [LARGE SCALE GENOMIC DNA]</scope>
    <source>
        <strain>BN</strain>
        <strain evidence="3">Sprague-Dawley</strain>
    </source>
</reference>
<feature type="signal peptide" evidence="1">
    <location>
        <begin position="1"/>
        <end position="23"/>
    </location>
</feature>
<evidence type="ECO:0000256" key="1">
    <source>
        <dbReference type="SAM" id="SignalP"/>
    </source>
</evidence>
<protein>
    <submittedName>
        <fullName evidence="2">RCG51019, isoform CRA_b</fullName>
    </submittedName>
</protein>
<dbReference type="AlphaFoldDB" id="A6KGE9"/>
<feature type="chain" id="PRO_5039930907" evidence="1">
    <location>
        <begin position="24"/>
        <end position="60"/>
    </location>
</feature>